<dbReference type="SUPFAM" id="SSF52402">
    <property type="entry name" value="Adenine nucleotide alpha hydrolases-like"/>
    <property type="match status" value="1"/>
</dbReference>
<dbReference type="PANTHER" id="PTHR20882">
    <property type="entry name" value="CYTOPLASMIC TRNA 2-THIOLATION PROTEIN 2"/>
    <property type="match status" value="1"/>
</dbReference>
<organism evidence="6 7">
    <name type="scientific">Opisthorchis viverrini</name>
    <name type="common">Southeast Asian liver fluke</name>
    <dbReference type="NCBI Taxonomy" id="6198"/>
    <lineage>
        <taxon>Eukaryota</taxon>
        <taxon>Metazoa</taxon>
        <taxon>Spiralia</taxon>
        <taxon>Lophotrochozoa</taxon>
        <taxon>Platyhelminthes</taxon>
        <taxon>Trematoda</taxon>
        <taxon>Digenea</taxon>
        <taxon>Opisthorchiida</taxon>
        <taxon>Opisthorchiata</taxon>
        <taxon>Opisthorchiidae</taxon>
        <taxon>Opisthorchis</taxon>
    </lineage>
</organism>
<evidence type="ECO:0000256" key="4">
    <source>
        <dbReference type="SAM" id="MobiDB-lite"/>
    </source>
</evidence>
<comment type="subcellular location">
    <subcellularLocation>
        <location evidence="3">Cytoplasm</location>
    </subcellularLocation>
</comment>
<protein>
    <recommendedName>
        <fullName evidence="3">Cytoplasmic tRNA 2-thiolation protein 2</fullName>
    </recommendedName>
</protein>
<dbReference type="GO" id="GO:0016783">
    <property type="term" value="F:sulfurtransferase activity"/>
    <property type="evidence" value="ECO:0007669"/>
    <property type="project" value="TreeGrafter"/>
</dbReference>
<dbReference type="GeneID" id="20327903"/>
<dbReference type="PANTHER" id="PTHR20882:SF14">
    <property type="entry name" value="CYTOPLASMIC TRNA 2-THIOLATION PROTEIN 2"/>
    <property type="match status" value="1"/>
</dbReference>
<dbReference type="HAMAP" id="MF_03054">
    <property type="entry name" value="CTU2"/>
    <property type="match status" value="1"/>
</dbReference>
<dbReference type="InterPro" id="IPR019407">
    <property type="entry name" value="CTU2"/>
</dbReference>
<dbReference type="EMBL" id="KL596715">
    <property type="protein sequence ID" value="KER27777.1"/>
    <property type="molecule type" value="Genomic_DNA"/>
</dbReference>
<evidence type="ECO:0000259" key="5">
    <source>
        <dbReference type="Pfam" id="PF01171"/>
    </source>
</evidence>
<dbReference type="KEGG" id="ovi:T265_13736"/>
<accession>A0A074ZPP4</accession>
<reference evidence="6 7" key="1">
    <citation type="submission" date="2013-11" db="EMBL/GenBank/DDBJ databases">
        <title>Opisthorchis viverrini - life in the bile duct.</title>
        <authorList>
            <person name="Young N.D."/>
            <person name="Nagarajan N."/>
            <person name="Lin S.J."/>
            <person name="Korhonen P.K."/>
            <person name="Jex A.R."/>
            <person name="Hall R.S."/>
            <person name="Safavi-Hemami H."/>
            <person name="Kaewkong W."/>
            <person name="Bertrand D."/>
            <person name="Gao S."/>
            <person name="Seet Q."/>
            <person name="Wongkham S."/>
            <person name="Teh B.T."/>
            <person name="Wongkham C."/>
            <person name="Intapan P.M."/>
            <person name="Maleewong W."/>
            <person name="Yang X."/>
            <person name="Hu M."/>
            <person name="Wang Z."/>
            <person name="Hofmann A."/>
            <person name="Sternberg P.W."/>
            <person name="Tan P."/>
            <person name="Wang J."/>
            <person name="Gasser R.B."/>
        </authorList>
    </citation>
    <scope>NUCLEOTIDE SEQUENCE [LARGE SCALE GENOMIC DNA]</scope>
</reference>
<name>A0A074ZPP4_OPIVI</name>
<dbReference type="GO" id="GO:0016779">
    <property type="term" value="F:nucleotidyltransferase activity"/>
    <property type="evidence" value="ECO:0007669"/>
    <property type="project" value="UniProtKB-UniRule"/>
</dbReference>
<evidence type="ECO:0000256" key="2">
    <source>
        <dbReference type="ARBA" id="ARBA00022694"/>
    </source>
</evidence>
<evidence type="ECO:0000313" key="6">
    <source>
        <dbReference type="EMBL" id="KER27777.1"/>
    </source>
</evidence>
<evidence type="ECO:0000256" key="1">
    <source>
        <dbReference type="ARBA" id="ARBA00022490"/>
    </source>
</evidence>
<dbReference type="Proteomes" id="UP000054324">
    <property type="component" value="Unassembled WGS sequence"/>
</dbReference>
<dbReference type="Pfam" id="PF10288">
    <property type="entry name" value="CTU2"/>
    <property type="match status" value="1"/>
</dbReference>
<evidence type="ECO:0000256" key="3">
    <source>
        <dbReference type="HAMAP-Rule" id="MF_03054"/>
    </source>
</evidence>
<dbReference type="AlphaFoldDB" id="A0A074ZPP4"/>
<dbReference type="RefSeq" id="XP_009168505.1">
    <property type="nucleotide sequence ID" value="XM_009170241.1"/>
</dbReference>
<dbReference type="GO" id="GO:0005829">
    <property type="term" value="C:cytosol"/>
    <property type="evidence" value="ECO:0007669"/>
    <property type="project" value="TreeGrafter"/>
</dbReference>
<sequence>MASTNSQRGKSSAPPAMCSTSDDCSCSIARNRLAIQGRRKKQCAKCKGSNGPPVLVIRSDDPALCRLVSGIVRPRSCFLNGCAHKFKSAFGKSHVVRNDCMVAVAISGGLSSLTLLHLLKQVISVDRQPHSSSEECDAIAAVVQDSGFEFHLLNPIEVGPVQFSNMVHLALGRLREALHTSPSLSVLRNIPELDIWIRQLLFVECAKRLGCDFLCLGDTGTRLATKFLVSVIEGRGDQVCGGTSFSDERYQDVTIIRPLYEFQTKELVFYARFCRLEPLISYNVVTDAVLERPGVTSLPRLCEDFLLGLQFGGFPSTTQTVLSTCSKIASSESNASVLKRCCLCWGTYVPYIRTENPHKLALAAMEYSRSASNFKPDQALPHSNEVKFEEDGQSSTNIDGQLCPSCSMLYAELPNELRELFDAAFSSDPDGPDGTHNNSSLPEPYITVMMDTIRESAQHCF</sequence>
<dbReference type="STRING" id="6198.A0A074ZPP4"/>
<gene>
    <name evidence="6" type="ORF">T265_13736</name>
</gene>
<dbReference type="InterPro" id="IPR014729">
    <property type="entry name" value="Rossmann-like_a/b/a_fold"/>
</dbReference>
<dbReference type="GO" id="GO:0002143">
    <property type="term" value="P:tRNA wobble position uridine thiolation"/>
    <property type="evidence" value="ECO:0007669"/>
    <property type="project" value="TreeGrafter"/>
</dbReference>
<dbReference type="Gene3D" id="3.40.50.620">
    <property type="entry name" value="HUPs"/>
    <property type="match status" value="1"/>
</dbReference>
<comment type="pathway">
    <text evidence="3">tRNA modification; 5-methoxycarbonylmethyl-2-thiouridine-tRNA biosynthesis.</text>
</comment>
<dbReference type="UniPathway" id="UPA00988"/>
<keyword evidence="1 3" id="KW-0963">Cytoplasm</keyword>
<dbReference type="InterPro" id="IPR011063">
    <property type="entry name" value="TilS/TtcA_N"/>
</dbReference>
<feature type="region of interest" description="Disordered" evidence="4">
    <location>
        <begin position="424"/>
        <end position="443"/>
    </location>
</feature>
<feature type="compositionally biased region" description="Polar residues" evidence="4">
    <location>
        <begin position="1"/>
        <end position="10"/>
    </location>
</feature>
<feature type="domain" description="tRNA(Ile)-lysidine/2-thiocytidine synthase N-terminal" evidence="5">
    <location>
        <begin position="102"/>
        <end position="273"/>
    </location>
</feature>
<dbReference type="Pfam" id="PF01171">
    <property type="entry name" value="ATP_bind_3"/>
    <property type="match status" value="1"/>
</dbReference>
<dbReference type="CTD" id="20327903"/>
<keyword evidence="7" id="KW-1185">Reference proteome</keyword>
<feature type="region of interest" description="Disordered" evidence="4">
    <location>
        <begin position="1"/>
        <end position="21"/>
    </location>
</feature>
<comment type="similarity">
    <text evidence="3">Belongs to the CTU2/NCS2 family.</text>
</comment>
<dbReference type="GO" id="GO:0000049">
    <property type="term" value="F:tRNA binding"/>
    <property type="evidence" value="ECO:0007669"/>
    <property type="project" value="InterPro"/>
</dbReference>
<proteinExistence type="inferred from homology"/>
<evidence type="ECO:0000313" key="7">
    <source>
        <dbReference type="Proteomes" id="UP000054324"/>
    </source>
</evidence>
<dbReference type="GO" id="GO:0032447">
    <property type="term" value="P:protein urmylation"/>
    <property type="evidence" value="ECO:0007669"/>
    <property type="project" value="UniProtKB-UniRule"/>
</dbReference>
<keyword evidence="2 3" id="KW-0819">tRNA processing</keyword>
<comment type="function">
    <text evidence="3">Plays a central role in 2-thiolation of mcm(5)S(2)U at tRNA wobble positions of tRNA(Lys), tRNA(Glu) and tRNA(Gln). May act by forming a heterodimer with NCS6/CTU1 that ligates sulfur from thiocarboxylated URM1 onto the uridine of tRNAs at wobble position.</text>
</comment>
<dbReference type="OrthoDB" id="25129at2759"/>